<reference evidence="3 4" key="1">
    <citation type="submission" date="2019-03" db="EMBL/GenBank/DDBJ databases">
        <title>Complete Genome Sequence of Paraburkholderia dipogonis ICMP 19430T, a Nitrogen-fixing Symbiont of the South African Invasive Legume Dipogon lignosus in New Zealand.</title>
        <authorList>
            <person name="De Meyer S.E."/>
        </authorList>
    </citation>
    <scope>NUCLEOTIDE SEQUENCE [LARGE SCALE GENOMIC DNA]</scope>
    <source>
        <strain evidence="3 4">ICMP 19430</strain>
    </source>
</reference>
<evidence type="ECO:0000259" key="1">
    <source>
        <dbReference type="Pfam" id="PF13470"/>
    </source>
</evidence>
<accession>A0A4Y8MP52</accession>
<dbReference type="Pfam" id="PF13470">
    <property type="entry name" value="PIN_3"/>
    <property type="match status" value="1"/>
</dbReference>
<dbReference type="InterPro" id="IPR058652">
    <property type="entry name" value="VapC50_C"/>
</dbReference>
<sequence length="190" mass="21498">MSSHFTAVYDACVLYSQPLRNLLMRLALTDLYRARWTRIIHDEWVRNLIANRPDLDRAKIHRVRELMDAHVRDALVENFEHLIPAIELPDPTDAHVVAAAVHCGAELIVTFNLRDFPAAALSTFNVTAQHPDDFIADLFDLNQAKVLEAMAEHRKSLRNPPKSVDENLDTLARLGLTQTVSAVRPYSIAI</sequence>
<dbReference type="InterPro" id="IPR029060">
    <property type="entry name" value="PIN-like_dom_sf"/>
</dbReference>
<dbReference type="Proteomes" id="UP000297385">
    <property type="component" value="Unassembled WGS sequence"/>
</dbReference>
<protein>
    <submittedName>
        <fullName evidence="3">PIN domain-containing protein</fullName>
    </submittedName>
</protein>
<gene>
    <name evidence="3" type="ORF">E2553_20805</name>
</gene>
<dbReference type="RefSeq" id="WP_134459483.1">
    <property type="nucleotide sequence ID" value="NZ_JBHMFL010000029.1"/>
</dbReference>
<dbReference type="AlphaFoldDB" id="A0A4Y8MP52"/>
<proteinExistence type="predicted"/>
<feature type="domain" description="VapC50 C-terminal" evidence="2">
    <location>
        <begin position="131"/>
        <end position="185"/>
    </location>
</feature>
<name>A0A4Y8MP52_9BURK</name>
<dbReference type="SUPFAM" id="SSF88723">
    <property type="entry name" value="PIN domain-like"/>
    <property type="match status" value="1"/>
</dbReference>
<evidence type="ECO:0000313" key="3">
    <source>
        <dbReference type="EMBL" id="TFE39300.1"/>
    </source>
</evidence>
<dbReference type="GeneID" id="97304489"/>
<evidence type="ECO:0000259" key="2">
    <source>
        <dbReference type="Pfam" id="PF26343"/>
    </source>
</evidence>
<dbReference type="Pfam" id="PF26343">
    <property type="entry name" value="VapC50_C"/>
    <property type="match status" value="1"/>
</dbReference>
<feature type="domain" description="PIN" evidence="1">
    <location>
        <begin position="7"/>
        <end position="113"/>
    </location>
</feature>
<comment type="caution">
    <text evidence="3">The sequence shown here is derived from an EMBL/GenBank/DDBJ whole genome shotgun (WGS) entry which is preliminary data.</text>
</comment>
<dbReference type="InterPro" id="IPR002716">
    <property type="entry name" value="PIN_dom"/>
</dbReference>
<organism evidence="3 4">
    <name type="scientific">Paraburkholderia dipogonis</name>
    <dbReference type="NCBI Taxonomy" id="1211383"/>
    <lineage>
        <taxon>Bacteria</taxon>
        <taxon>Pseudomonadati</taxon>
        <taxon>Pseudomonadota</taxon>
        <taxon>Betaproteobacteria</taxon>
        <taxon>Burkholderiales</taxon>
        <taxon>Burkholderiaceae</taxon>
        <taxon>Paraburkholderia</taxon>
    </lineage>
</organism>
<dbReference type="EMBL" id="SNVI01000002">
    <property type="protein sequence ID" value="TFE39300.1"/>
    <property type="molecule type" value="Genomic_DNA"/>
</dbReference>
<evidence type="ECO:0000313" key="4">
    <source>
        <dbReference type="Proteomes" id="UP000297385"/>
    </source>
</evidence>